<evidence type="ECO:0000313" key="4">
    <source>
        <dbReference type="Proteomes" id="UP000295280"/>
    </source>
</evidence>
<organism evidence="3 4">
    <name type="scientific">Macrococcus carouselicus</name>
    <dbReference type="NCBI Taxonomy" id="69969"/>
    <lineage>
        <taxon>Bacteria</taxon>
        <taxon>Bacillati</taxon>
        <taxon>Bacillota</taxon>
        <taxon>Bacilli</taxon>
        <taxon>Bacillales</taxon>
        <taxon>Staphylococcaceae</taxon>
        <taxon>Macrococcus</taxon>
    </lineage>
</organism>
<dbReference type="EMBL" id="SCWD01000001">
    <property type="protein sequence ID" value="TDM03918.1"/>
    <property type="molecule type" value="Genomic_DNA"/>
</dbReference>
<gene>
    <name evidence="3" type="ORF">ERX40_01775</name>
</gene>
<comment type="caution">
    <text evidence="3">The sequence shown here is derived from an EMBL/GenBank/DDBJ whole genome shotgun (WGS) entry which is preliminary data.</text>
</comment>
<keyword evidence="1" id="KW-1133">Transmembrane helix</keyword>
<dbReference type="InterPro" id="IPR035940">
    <property type="entry name" value="CAP_sf"/>
</dbReference>
<dbReference type="Gene3D" id="3.40.33.10">
    <property type="entry name" value="CAP"/>
    <property type="match status" value="1"/>
</dbReference>
<proteinExistence type="predicted"/>
<keyword evidence="4" id="KW-1185">Reference proteome</keyword>
<sequence length="312" mass="35461">MTKRTEIAMKNLVIKMGIVLLLVIGLLMLFYSTDDFNELEEKENTATREVKPVNPVLTEGAGSYVGKDIDDWTETYGYPERIYAADNKYQHYIYRLADAFYDVRVRERQIGMIYATGVEADIAPLSVNQRAAEIYQGTSINTEPVIRTADGDYHLELSEADMKTQLLIRYGKVYMQVYIDRLSGRVMAARFMTPDMLVQMQPYTAHLNGRPLERTIKKVRPLLQQLNEQETLTAVINMMRANYEVHNLTAAASVKPLCQSQGAALSSGNGYDAAEVVNDWLNSSDRDMMLNSQYDRIQTAVKGCYAVRYLNE</sequence>
<evidence type="ECO:0000256" key="1">
    <source>
        <dbReference type="SAM" id="Phobius"/>
    </source>
</evidence>
<keyword evidence="1" id="KW-0472">Membrane</keyword>
<dbReference type="RefSeq" id="WP_133416780.1">
    <property type="nucleotide sequence ID" value="NZ_SCWD01000001.1"/>
</dbReference>
<dbReference type="Proteomes" id="UP000295280">
    <property type="component" value="Unassembled WGS sequence"/>
</dbReference>
<dbReference type="InterPro" id="IPR029410">
    <property type="entry name" value="CAP_assoc"/>
</dbReference>
<evidence type="ECO:0000259" key="2">
    <source>
        <dbReference type="Pfam" id="PF14504"/>
    </source>
</evidence>
<evidence type="ECO:0000313" key="3">
    <source>
        <dbReference type="EMBL" id="TDM03918.1"/>
    </source>
</evidence>
<dbReference type="Pfam" id="PF14504">
    <property type="entry name" value="CAP_assoc_N"/>
    <property type="match status" value="1"/>
</dbReference>
<keyword evidence="1" id="KW-0812">Transmembrane</keyword>
<name>A0A9Q8CJ52_9STAP</name>
<feature type="transmembrane region" description="Helical" evidence="1">
    <location>
        <begin position="12"/>
        <end position="31"/>
    </location>
</feature>
<dbReference type="OrthoDB" id="9783944at2"/>
<reference evidence="3 4" key="1">
    <citation type="submission" date="2019-01" db="EMBL/GenBank/DDBJ databases">
        <title>Draft genome sequences of the type strains of six Macrococcus species.</title>
        <authorList>
            <person name="Mazhar S."/>
            <person name="Altermann E."/>
            <person name="Hill C."/>
            <person name="Mcauliffe O."/>
        </authorList>
    </citation>
    <scope>NUCLEOTIDE SEQUENCE [LARGE SCALE GENOMIC DNA]</scope>
    <source>
        <strain evidence="3 4">ATCC 51828</strain>
    </source>
</reference>
<feature type="domain" description="CAP-associated" evidence="2">
    <location>
        <begin position="66"/>
        <end position="203"/>
    </location>
</feature>
<accession>A0A9Q8CJ52</accession>
<protein>
    <recommendedName>
        <fullName evidence="2">CAP-associated domain-containing protein</fullName>
    </recommendedName>
</protein>
<dbReference type="AlphaFoldDB" id="A0A9Q8CJ52"/>